<gene>
    <name evidence="1" type="ORF">S01H1_73282</name>
</gene>
<dbReference type="EMBL" id="BARS01048957">
    <property type="protein sequence ID" value="GAG28751.1"/>
    <property type="molecule type" value="Genomic_DNA"/>
</dbReference>
<comment type="caution">
    <text evidence="1">The sequence shown here is derived from an EMBL/GenBank/DDBJ whole genome shotgun (WGS) entry which is preliminary data.</text>
</comment>
<name>X0XVB9_9ZZZZ</name>
<reference evidence="1" key="1">
    <citation type="journal article" date="2014" name="Front. Microbiol.">
        <title>High frequency of phylogenetically diverse reductive dehalogenase-homologous genes in deep subseafloor sedimentary metagenomes.</title>
        <authorList>
            <person name="Kawai M."/>
            <person name="Futagami T."/>
            <person name="Toyoda A."/>
            <person name="Takaki Y."/>
            <person name="Nishi S."/>
            <person name="Hori S."/>
            <person name="Arai W."/>
            <person name="Tsubouchi T."/>
            <person name="Morono Y."/>
            <person name="Uchiyama I."/>
            <person name="Ito T."/>
            <person name="Fujiyama A."/>
            <person name="Inagaki F."/>
            <person name="Takami H."/>
        </authorList>
    </citation>
    <scope>NUCLEOTIDE SEQUENCE</scope>
    <source>
        <strain evidence="1">Expedition CK06-06</strain>
    </source>
</reference>
<organism evidence="1">
    <name type="scientific">marine sediment metagenome</name>
    <dbReference type="NCBI Taxonomy" id="412755"/>
    <lineage>
        <taxon>unclassified sequences</taxon>
        <taxon>metagenomes</taxon>
        <taxon>ecological metagenomes</taxon>
    </lineage>
</organism>
<accession>X0XVB9</accession>
<dbReference type="Gene3D" id="3.30.1860.10">
    <property type="entry name" value="uncharacterized conserved protein from methanopyrus kandleri domain like"/>
    <property type="match status" value="1"/>
</dbReference>
<proteinExistence type="predicted"/>
<feature type="non-terminal residue" evidence="1">
    <location>
        <position position="39"/>
    </location>
</feature>
<evidence type="ECO:0000313" key="1">
    <source>
        <dbReference type="EMBL" id="GAG28751.1"/>
    </source>
</evidence>
<dbReference type="AlphaFoldDB" id="X0XVB9"/>
<protein>
    <submittedName>
        <fullName evidence="1">Uncharacterized protein</fullName>
    </submittedName>
</protein>
<sequence length="39" mass="4597">MKVYLKVHSKIDFETIACCDEEHLNQVYQEGNLRIDISN</sequence>